<dbReference type="Proteomes" id="UP000708208">
    <property type="component" value="Unassembled WGS sequence"/>
</dbReference>
<accession>A0A8J2L1N7</accession>
<name>A0A8J2L1N7_9HEXA</name>
<proteinExistence type="predicted"/>
<feature type="non-terminal residue" evidence="1">
    <location>
        <position position="1"/>
    </location>
</feature>
<evidence type="ECO:0000313" key="1">
    <source>
        <dbReference type="EMBL" id="CAG7827267.1"/>
    </source>
</evidence>
<keyword evidence="2" id="KW-1185">Reference proteome</keyword>
<dbReference type="EMBL" id="CAJVCH010542829">
    <property type="protein sequence ID" value="CAG7827267.1"/>
    <property type="molecule type" value="Genomic_DNA"/>
</dbReference>
<comment type="caution">
    <text evidence="1">The sequence shown here is derived from an EMBL/GenBank/DDBJ whole genome shotgun (WGS) entry which is preliminary data.</text>
</comment>
<dbReference type="AlphaFoldDB" id="A0A8J2L1N7"/>
<organism evidence="1 2">
    <name type="scientific">Allacma fusca</name>
    <dbReference type="NCBI Taxonomy" id="39272"/>
    <lineage>
        <taxon>Eukaryota</taxon>
        <taxon>Metazoa</taxon>
        <taxon>Ecdysozoa</taxon>
        <taxon>Arthropoda</taxon>
        <taxon>Hexapoda</taxon>
        <taxon>Collembola</taxon>
        <taxon>Symphypleona</taxon>
        <taxon>Sminthuridae</taxon>
        <taxon>Allacma</taxon>
    </lineage>
</organism>
<protein>
    <submittedName>
        <fullName evidence="1">Uncharacterized protein</fullName>
    </submittedName>
</protein>
<reference evidence="1" key="1">
    <citation type="submission" date="2021-06" db="EMBL/GenBank/DDBJ databases">
        <authorList>
            <person name="Hodson N. C."/>
            <person name="Mongue J. A."/>
            <person name="Jaron S. K."/>
        </authorList>
    </citation>
    <scope>NUCLEOTIDE SEQUENCE</scope>
</reference>
<gene>
    <name evidence="1" type="ORF">AFUS01_LOCUS37262</name>
</gene>
<evidence type="ECO:0000313" key="2">
    <source>
        <dbReference type="Proteomes" id="UP000708208"/>
    </source>
</evidence>
<sequence>LPAKENVMLPGILPGLASATNPV</sequence>